<dbReference type="InterPro" id="IPR019587">
    <property type="entry name" value="Polyketide_cyclase/dehydratase"/>
</dbReference>
<evidence type="ECO:0000313" key="1">
    <source>
        <dbReference type="EMBL" id="KFF03212.1"/>
    </source>
</evidence>
<dbReference type="RefSeq" id="WP_035688580.1">
    <property type="nucleotide sequence ID" value="NZ_JPRL01000002.1"/>
</dbReference>
<dbReference type="Pfam" id="PF10604">
    <property type="entry name" value="Polyketide_cyc2"/>
    <property type="match status" value="1"/>
</dbReference>
<evidence type="ECO:0000313" key="2">
    <source>
        <dbReference type="Proteomes" id="UP000028715"/>
    </source>
</evidence>
<proteinExistence type="predicted"/>
<dbReference type="EMBL" id="JPRL01000002">
    <property type="protein sequence ID" value="KFF03212.1"/>
    <property type="molecule type" value="Genomic_DNA"/>
</dbReference>
<dbReference type="AlphaFoldDB" id="A0A085ZFJ8"/>
<gene>
    <name evidence="1" type="ORF">IW19_20080</name>
</gene>
<reference evidence="1 2" key="1">
    <citation type="submission" date="2014-07" db="EMBL/GenBank/DDBJ databases">
        <title>Genome of Flavobacterium reichenbachii LMG 25512.</title>
        <authorList>
            <person name="Stropko S.J."/>
            <person name="Pipes S.E."/>
            <person name="Newman J.D."/>
        </authorList>
    </citation>
    <scope>NUCLEOTIDE SEQUENCE [LARGE SCALE GENOMIC DNA]</scope>
    <source>
        <strain evidence="1 2">LMG 25512</strain>
    </source>
</reference>
<sequence length="183" mass="20600">MKTQTTTPASGKYPQTTVVIVVDATIEKAFNYIAPIYLPHIFPGAGLIPGIKDTSVNEGWNKAGLNRTVYFADGSTSQETMLTYVEAKSFTYKNENFTSPVLRALMQRLEGEWFFTTDNDGRTRIEWTYRTIPTNFVARIFIRTVLLRYFKRMLQQAVDICKEDLESGNLLGAHFPSAAAIPA</sequence>
<dbReference type="STRING" id="362418.IW19_20080"/>
<dbReference type="InterPro" id="IPR023393">
    <property type="entry name" value="START-like_dom_sf"/>
</dbReference>
<name>A0A085ZFJ8_9FLAO</name>
<accession>A0A085ZFJ8</accession>
<evidence type="ECO:0008006" key="3">
    <source>
        <dbReference type="Google" id="ProtNLM"/>
    </source>
</evidence>
<dbReference type="Gene3D" id="3.30.530.20">
    <property type="match status" value="1"/>
</dbReference>
<keyword evidence="2" id="KW-1185">Reference proteome</keyword>
<dbReference type="eggNOG" id="ENOG5033ENE">
    <property type="taxonomic scope" value="Bacteria"/>
</dbReference>
<dbReference type="Proteomes" id="UP000028715">
    <property type="component" value="Unassembled WGS sequence"/>
</dbReference>
<comment type="caution">
    <text evidence="1">The sequence shown here is derived from an EMBL/GenBank/DDBJ whole genome shotgun (WGS) entry which is preliminary data.</text>
</comment>
<protein>
    <recommendedName>
        <fullName evidence="3">Polyketide cyclase</fullName>
    </recommendedName>
</protein>
<dbReference type="SUPFAM" id="SSF55961">
    <property type="entry name" value="Bet v1-like"/>
    <property type="match status" value="1"/>
</dbReference>
<organism evidence="1 2">
    <name type="scientific">Flavobacterium reichenbachii</name>
    <dbReference type="NCBI Taxonomy" id="362418"/>
    <lineage>
        <taxon>Bacteria</taxon>
        <taxon>Pseudomonadati</taxon>
        <taxon>Bacteroidota</taxon>
        <taxon>Flavobacteriia</taxon>
        <taxon>Flavobacteriales</taxon>
        <taxon>Flavobacteriaceae</taxon>
        <taxon>Flavobacterium</taxon>
    </lineage>
</organism>
<dbReference type="OrthoDB" id="980948at2"/>